<proteinExistence type="inferred from homology"/>
<keyword evidence="4" id="KW-1185">Reference proteome</keyword>
<dbReference type="PANTHER" id="PTHR31101">
    <property type="entry name" value="UPF0547 PROTEIN C16ORF87"/>
    <property type="match status" value="1"/>
</dbReference>
<dbReference type="AlphaFoldDB" id="A0A0N8D7R6"/>
<dbReference type="Proteomes" id="UP000076858">
    <property type="component" value="Unassembled WGS sequence"/>
</dbReference>
<comment type="caution">
    <text evidence="3">The sequence shown here is derived from an EMBL/GenBank/DDBJ whole genome shotgun (WGS) entry which is preliminary data.</text>
</comment>
<dbReference type="Pfam" id="PF10571">
    <property type="entry name" value="UPF0547"/>
    <property type="match status" value="1"/>
</dbReference>
<dbReference type="EMBL" id="LRGB01000996">
    <property type="protein sequence ID" value="KZS14274.1"/>
    <property type="molecule type" value="Genomic_DNA"/>
</dbReference>
<dbReference type="OrthoDB" id="5981040at2759"/>
<organism evidence="3 4">
    <name type="scientific">Daphnia magna</name>
    <dbReference type="NCBI Taxonomy" id="35525"/>
    <lineage>
        <taxon>Eukaryota</taxon>
        <taxon>Metazoa</taxon>
        <taxon>Ecdysozoa</taxon>
        <taxon>Arthropoda</taxon>
        <taxon>Crustacea</taxon>
        <taxon>Branchiopoda</taxon>
        <taxon>Diplostraca</taxon>
        <taxon>Cladocera</taxon>
        <taxon>Anomopoda</taxon>
        <taxon>Daphniidae</taxon>
        <taxon>Daphnia</taxon>
    </lineage>
</organism>
<accession>A0A0N8D7R6</accession>
<name>A0A0N8D7R6_9CRUS</name>
<evidence type="ECO:0000256" key="2">
    <source>
        <dbReference type="ARBA" id="ARBA00023054"/>
    </source>
</evidence>
<evidence type="ECO:0000256" key="1">
    <source>
        <dbReference type="ARBA" id="ARBA00008336"/>
    </source>
</evidence>
<evidence type="ECO:0000313" key="4">
    <source>
        <dbReference type="Proteomes" id="UP000076858"/>
    </source>
</evidence>
<evidence type="ECO:0000313" key="3">
    <source>
        <dbReference type="EMBL" id="KZS14274.1"/>
    </source>
</evidence>
<gene>
    <name evidence="3" type="ORF">APZ42_020473</name>
</gene>
<comment type="similarity">
    <text evidence="1">Belongs to the UPF0547 family.</text>
</comment>
<sequence length="187" mass="20827">MAPKGNSKAITKSCPSCSKHVAVACKNCPCGHIFFVARRSSALVSKMKEEADRTTRVSPPPPPDPTTSSRFQPGIRRTERVKRDKPDFYNASEYDKQRKPKSSRQRLAASVSEDRDDLLGDESDQATGNKKGRGRRKRKRNLAGELIDEKKIEDDEAGPILPAHKQLCLGINLCEINRKLVAVNPIF</sequence>
<dbReference type="STRING" id="35525.A0A0N8D7R6"/>
<dbReference type="InterPro" id="IPR018886">
    <property type="entry name" value="UPF0547"/>
</dbReference>
<dbReference type="InterPro" id="IPR040246">
    <property type="entry name" value="C16orf87-like"/>
</dbReference>
<reference evidence="3 4" key="1">
    <citation type="submission" date="2016-03" db="EMBL/GenBank/DDBJ databases">
        <title>EvidentialGene: Evidence-directed Construction of Genes on Genomes.</title>
        <authorList>
            <person name="Gilbert D.G."/>
            <person name="Choi J.-H."/>
            <person name="Mockaitis K."/>
            <person name="Colbourne J."/>
            <person name="Pfrender M."/>
        </authorList>
    </citation>
    <scope>NUCLEOTIDE SEQUENCE [LARGE SCALE GENOMIC DNA]</scope>
    <source>
        <strain evidence="3 4">Xinb3</strain>
        <tissue evidence="3">Complete organism</tissue>
    </source>
</reference>
<protein>
    <submittedName>
        <fullName evidence="3">UPF0547 protein</fullName>
    </submittedName>
</protein>
<keyword evidence="2" id="KW-0175">Coiled coil</keyword>